<reference evidence="5 7" key="1">
    <citation type="submission" date="2015-07" db="EMBL/GenBank/DDBJ databases">
        <title>Fjat-14205 dsm 2895.</title>
        <authorList>
            <person name="Liu B."/>
            <person name="Wang J."/>
            <person name="Zhu Y."/>
            <person name="Liu G."/>
            <person name="Chen Q."/>
            <person name="Chen Z."/>
            <person name="Lan J."/>
            <person name="Che J."/>
            <person name="Ge C."/>
            <person name="Shi H."/>
            <person name="Pan Z."/>
            <person name="Liu X."/>
        </authorList>
    </citation>
    <scope>NUCLEOTIDE SEQUENCE [LARGE SCALE GENOMIC DNA]</scope>
    <source>
        <strain evidence="5 7">DSM 2895</strain>
    </source>
</reference>
<dbReference type="GO" id="GO:0006950">
    <property type="term" value="P:response to stress"/>
    <property type="evidence" value="ECO:0007669"/>
    <property type="project" value="TreeGrafter"/>
</dbReference>
<dbReference type="PROSITE" id="PS50995">
    <property type="entry name" value="HTH_MARR_2"/>
    <property type="match status" value="1"/>
</dbReference>
<evidence type="ECO:0000313" key="6">
    <source>
        <dbReference type="EMBL" id="SDJ19331.1"/>
    </source>
</evidence>
<accession>A0A0D1Y1T4</accession>
<protein>
    <submittedName>
        <fullName evidence="6">DNA-binding transcriptional regulator, MarR family</fullName>
    </submittedName>
    <submittedName>
        <fullName evidence="5">MarR family transcriptional regulator</fullName>
    </submittedName>
</protein>
<dbReference type="PATRIC" id="fig|47500.12.peg.4674"/>
<evidence type="ECO:0000313" key="5">
    <source>
        <dbReference type="EMBL" id="KON95996.1"/>
    </source>
</evidence>
<dbReference type="GeneID" id="92841018"/>
<dbReference type="GO" id="GO:0003677">
    <property type="term" value="F:DNA binding"/>
    <property type="evidence" value="ECO:0007669"/>
    <property type="project" value="UniProtKB-KW"/>
</dbReference>
<dbReference type="InterPro" id="IPR000835">
    <property type="entry name" value="HTH_MarR-typ"/>
</dbReference>
<evidence type="ECO:0000256" key="1">
    <source>
        <dbReference type="ARBA" id="ARBA00023015"/>
    </source>
</evidence>
<dbReference type="EMBL" id="LGUG01000004">
    <property type="protein sequence ID" value="KON95996.1"/>
    <property type="molecule type" value="Genomic_DNA"/>
</dbReference>
<evidence type="ECO:0000313" key="8">
    <source>
        <dbReference type="Proteomes" id="UP000182836"/>
    </source>
</evidence>
<keyword evidence="3" id="KW-0804">Transcription</keyword>
<evidence type="ECO:0000256" key="2">
    <source>
        <dbReference type="ARBA" id="ARBA00023125"/>
    </source>
</evidence>
<dbReference type="RefSeq" id="WP_021623844.1">
    <property type="nucleotide sequence ID" value="NZ_BJOA01000149.1"/>
</dbReference>
<evidence type="ECO:0000259" key="4">
    <source>
        <dbReference type="PROSITE" id="PS50995"/>
    </source>
</evidence>
<keyword evidence="7" id="KW-1185">Reference proteome</keyword>
<dbReference type="Gene3D" id="1.10.10.10">
    <property type="entry name" value="Winged helix-like DNA-binding domain superfamily/Winged helix DNA-binding domain"/>
    <property type="match status" value="1"/>
</dbReference>
<dbReference type="PRINTS" id="PR00598">
    <property type="entry name" value="HTHMARR"/>
</dbReference>
<dbReference type="SUPFAM" id="SSF46785">
    <property type="entry name" value="Winged helix' DNA-binding domain"/>
    <property type="match status" value="1"/>
</dbReference>
<feature type="domain" description="HTH marR-type" evidence="4">
    <location>
        <begin position="26"/>
        <end position="159"/>
    </location>
</feature>
<organism evidence="5 7">
    <name type="scientific">Aneurinibacillus migulanus</name>
    <name type="common">Bacillus migulanus</name>
    <dbReference type="NCBI Taxonomy" id="47500"/>
    <lineage>
        <taxon>Bacteria</taxon>
        <taxon>Bacillati</taxon>
        <taxon>Bacillota</taxon>
        <taxon>Bacilli</taxon>
        <taxon>Bacillales</taxon>
        <taxon>Paenibacillaceae</taxon>
        <taxon>Aneurinibacillus group</taxon>
        <taxon>Aneurinibacillus</taxon>
    </lineage>
</organism>
<dbReference type="GO" id="GO:0003700">
    <property type="term" value="F:DNA-binding transcription factor activity"/>
    <property type="evidence" value="ECO:0007669"/>
    <property type="project" value="InterPro"/>
</dbReference>
<dbReference type="EMBL" id="FNED01000013">
    <property type="protein sequence ID" value="SDJ19331.1"/>
    <property type="molecule type" value="Genomic_DNA"/>
</dbReference>
<dbReference type="PANTHER" id="PTHR33164">
    <property type="entry name" value="TRANSCRIPTIONAL REGULATOR, MARR FAMILY"/>
    <property type="match status" value="1"/>
</dbReference>
<dbReference type="InterPro" id="IPR039422">
    <property type="entry name" value="MarR/SlyA-like"/>
</dbReference>
<dbReference type="InterPro" id="IPR036388">
    <property type="entry name" value="WH-like_DNA-bd_sf"/>
</dbReference>
<dbReference type="InterPro" id="IPR023187">
    <property type="entry name" value="Tscrpt_reg_MarR-type_CS"/>
</dbReference>
<sequence>MLEDNFLSEEKDIIRRLHGKPYDFEAMTIVSNLYRAAQRMRIKMEREVLSEYNLSWTAFDLLHNLWIWEPMEMRKVAKLMGVTVATVSSITNTLERKELCVRVADQRDRRLVQLKLTSLGKEVIEDLYPKFNKGEIEIVKGLTEEEGKVITELLRKINRNMDYLVD</sequence>
<dbReference type="SMART" id="SM00347">
    <property type="entry name" value="HTH_MARR"/>
    <property type="match status" value="1"/>
</dbReference>
<dbReference type="Proteomes" id="UP000037269">
    <property type="component" value="Unassembled WGS sequence"/>
</dbReference>
<keyword evidence="1" id="KW-0805">Transcription regulation</keyword>
<dbReference type="InterPro" id="IPR036390">
    <property type="entry name" value="WH_DNA-bd_sf"/>
</dbReference>
<dbReference type="PANTHER" id="PTHR33164:SF89">
    <property type="entry name" value="MARR FAMILY REGULATORY PROTEIN"/>
    <property type="match status" value="1"/>
</dbReference>
<dbReference type="Pfam" id="PF01047">
    <property type="entry name" value="MarR"/>
    <property type="match status" value="1"/>
</dbReference>
<dbReference type="OrthoDB" id="3237509at2"/>
<evidence type="ECO:0000313" key="7">
    <source>
        <dbReference type="Proteomes" id="UP000037269"/>
    </source>
</evidence>
<evidence type="ECO:0000256" key="3">
    <source>
        <dbReference type="ARBA" id="ARBA00023163"/>
    </source>
</evidence>
<proteinExistence type="predicted"/>
<dbReference type="Proteomes" id="UP000182836">
    <property type="component" value="Unassembled WGS sequence"/>
</dbReference>
<reference evidence="6 8" key="2">
    <citation type="submission" date="2016-10" db="EMBL/GenBank/DDBJ databases">
        <authorList>
            <person name="de Groot N.N."/>
        </authorList>
    </citation>
    <scope>NUCLEOTIDE SEQUENCE [LARGE SCALE GENOMIC DNA]</scope>
    <source>
        <strain evidence="6 8">DSM 2895</strain>
    </source>
</reference>
<dbReference type="PROSITE" id="PS01117">
    <property type="entry name" value="HTH_MARR_1"/>
    <property type="match status" value="1"/>
</dbReference>
<name>A0A0D1Y1T4_ANEMI</name>
<keyword evidence="2 6" id="KW-0238">DNA-binding</keyword>
<gene>
    <name evidence="5" type="ORF">AF333_11365</name>
    <name evidence="6" type="ORF">SAMN04487909_11399</name>
</gene>
<dbReference type="AlphaFoldDB" id="A0A0D1Y1T4"/>